<feature type="region of interest" description="Disordered" evidence="1">
    <location>
        <begin position="24"/>
        <end position="48"/>
    </location>
</feature>
<dbReference type="EMBL" id="CSAJ01000267">
    <property type="protein sequence ID" value="COW27384.1"/>
    <property type="molecule type" value="Genomic_DNA"/>
</dbReference>
<gene>
    <name evidence="2" type="ORF">ERS007720_02203</name>
    <name evidence="3" type="ORF">ERS007739_05260</name>
</gene>
<reference evidence="4 5" key="1">
    <citation type="submission" date="2015-03" db="EMBL/GenBank/DDBJ databases">
        <authorList>
            <consortium name="Pathogen Informatics"/>
        </authorList>
    </citation>
    <scope>NUCLEOTIDE SEQUENCE [LARGE SCALE GENOMIC DNA]</scope>
    <source>
        <strain evidence="2 5">M09401471</strain>
        <strain evidence="4">N09902308</strain>
    </source>
</reference>
<evidence type="ECO:0000313" key="2">
    <source>
        <dbReference type="EMBL" id="COW27384.1"/>
    </source>
</evidence>
<accession>A0A655IYB8</accession>
<organism evidence="2 5">
    <name type="scientific">Mycobacterium tuberculosis</name>
    <dbReference type="NCBI Taxonomy" id="1773"/>
    <lineage>
        <taxon>Bacteria</taxon>
        <taxon>Bacillati</taxon>
        <taxon>Actinomycetota</taxon>
        <taxon>Actinomycetes</taxon>
        <taxon>Mycobacteriales</taxon>
        <taxon>Mycobacteriaceae</taxon>
        <taxon>Mycobacterium</taxon>
        <taxon>Mycobacterium tuberculosis complex</taxon>
    </lineage>
</organism>
<reference evidence="3" key="2">
    <citation type="submission" date="2015-03" db="EMBL/GenBank/DDBJ databases">
        <authorList>
            <consortium name="Pathogen Informatics"/>
            <person name="Murphy D."/>
        </authorList>
    </citation>
    <scope>NUCLEOTIDE SEQUENCE</scope>
    <source>
        <strain evidence="3">N09902308</strain>
    </source>
</reference>
<dbReference type="Proteomes" id="UP000044938">
    <property type="component" value="Unassembled WGS sequence"/>
</dbReference>
<name>A0A655IYB8_MYCTX</name>
<dbReference type="EMBL" id="CSBK01004004">
    <property type="protein sequence ID" value="CPB46302.1"/>
    <property type="molecule type" value="Genomic_DNA"/>
</dbReference>
<evidence type="ECO:0000313" key="5">
    <source>
        <dbReference type="Proteomes" id="UP000044938"/>
    </source>
</evidence>
<evidence type="ECO:0000313" key="4">
    <source>
        <dbReference type="Proteomes" id="UP000039021"/>
    </source>
</evidence>
<dbReference type="AlphaFoldDB" id="A0A655IYB8"/>
<dbReference type="Proteomes" id="UP000039021">
    <property type="component" value="Unassembled WGS sequence"/>
</dbReference>
<sequence length="88" mass="9285">MRAPWKLTKCSPKSVLFNLWSGSLPSSTSAHEPPTARQNASAYGSTTSGSDFWASSARAVATNSAVEPTLVVMSQLSPSVRTQSTLRG</sequence>
<evidence type="ECO:0000313" key="3">
    <source>
        <dbReference type="EMBL" id="CPB46302.1"/>
    </source>
</evidence>
<evidence type="ECO:0000256" key="1">
    <source>
        <dbReference type="SAM" id="MobiDB-lite"/>
    </source>
</evidence>
<proteinExistence type="predicted"/>
<protein>
    <submittedName>
        <fullName evidence="2">Uncharacterized protein</fullName>
    </submittedName>
</protein>